<dbReference type="InterPro" id="IPR036761">
    <property type="entry name" value="TTHA0802/YceI-like_sf"/>
</dbReference>
<dbReference type="SUPFAM" id="SSF101874">
    <property type="entry name" value="YceI-like"/>
    <property type="match status" value="1"/>
</dbReference>
<accession>A0ABX6BZZ7</accession>
<reference evidence="3 4" key="1">
    <citation type="submission" date="2019-10" db="EMBL/GenBank/DDBJ databases">
        <title>Thermopilla bonchosmolovskayae gen. nov., sp. nov., a moderately thermophilic Chloroflexi bacterium from a Chukotka hot spring (Arctic, Russia), representing a novel classis Thermopillaia, which include previously uncultivated lineage OLB14.</title>
        <authorList>
            <person name="Kochetkova T.V."/>
            <person name="Zayulina K.S."/>
            <person name="Zhigarkov V.S."/>
            <person name="Minaev N.V."/>
            <person name="Novikov A."/>
            <person name="Toshchakov S.V."/>
            <person name="Elcheninov A.G."/>
            <person name="Kublanov I.V."/>
        </authorList>
    </citation>
    <scope>NUCLEOTIDE SEQUENCE [LARGE SCALE GENOMIC DNA]</scope>
    <source>
        <strain evidence="3 4">3753O</strain>
    </source>
</reference>
<dbReference type="Proteomes" id="UP000326331">
    <property type="component" value="Chromosome"/>
</dbReference>
<dbReference type="InterPro" id="IPR007372">
    <property type="entry name" value="Lipid/polyisoprenoid-bd_YceI"/>
</dbReference>
<dbReference type="PANTHER" id="PTHR34406:SF1">
    <property type="entry name" value="PROTEIN YCEI"/>
    <property type="match status" value="1"/>
</dbReference>
<proteinExistence type="inferred from homology"/>
<dbReference type="Gene3D" id="2.40.128.110">
    <property type="entry name" value="Lipid/polyisoprenoid-binding, YceI-like"/>
    <property type="match status" value="1"/>
</dbReference>
<gene>
    <name evidence="3" type="ORF">Tbon_04560</name>
</gene>
<dbReference type="RefSeq" id="WP_158066519.1">
    <property type="nucleotide sequence ID" value="NZ_CP042829.1"/>
</dbReference>
<dbReference type="SMART" id="SM00867">
    <property type="entry name" value="YceI"/>
    <property type="match status" value="1"/>
</dbReference>
<sequence>MSASPATSTWVIDPAHSSIEFAVKHMVITTVRGTFSRFEADLDIDETDLARSRAAFRIDAASIDTRQPDRDNHLRSADFFDVANHPTITFTTTNIERTGAGTFRITGDLTIRGTTRPVTFDAEVHGPAKNPFGKTVVALSVTGKINRKDFGLTWNAPLEAGGWLVGDEVRINADFELVKNG</sequence>
<dbReference type="PANTHER" id="PTHR34406">
    <property type="entry name" value="PROTEIN YCEI"/>
    <property type="match status" value="1"/>
</dbReference>
<evidence type="ECO:0000259" key="2">
    <source>
        <dbReference type="SMART" id="SM00867"/>
    </source>
</evidence>
<evidence type="ECO:0000313" key="4">
    <source>
        <dbReference type="Proteomes" id="UP000326331"/>
    </source>
</evidence>
<comment type="similarity">
    <text evidence="1">Belongs to the UPF0312 family.</text>
</comment>
<organism evidence="3 4">
    <name type="scientific">Tepidiforma bonchosmolovskayae</name>
    <dbReference type="NCBI Taxonomy" id="2601677"/>
    <lineage>
        <taxon>Bacteria</taxon>
        <taxon>Bacillati</taxon>
        <taxon>Chloroflexota</taxon>
        <taxon>Tepidiformia</taxon>
        <taxon>Tepidiformales</taxon>
        <taxon>Tepidiformaceae</taxon>
        <taxon>Tepidiforma</taxon>
    </lineage>
</organism>
<keyword evidence="4" id="KW-1185">Reference proteome</keyword>
<evidence type="ECO:0000313" key="3">
    <source>
        <dbReference type="EMBL" id="QFG02592.1"/>
    </source>
</evidence>
<protein>
    <submittedName>
        <fullName evidence="3">YceI family protein</fullName>
    </submittedName>
</protein>
<dbReference type="EMBL" id="CP042829">
    <property type="protein sequence ID" value="QFG02592.1"/>
    <property type="molecule type" value="Genomic_DNA"/>
</dbReference>
<name>A0ABX6BZZ7_9CHLR</name>
<feature type="domain" description="Lipid/polyisoprenoid-binding YceI-like" evidence="2">
    <location>
        <begin position="9"/>
        <end position="178"/>
    </location>
</feature>
<evidence type="ECO:0000256" key="1">
    <source>
        <dbReference type="ARBA" id="ARBA00008812"/>
    </source>
</evidence>
<dbReference type="Pfam" id="PF04264">
    <property type="entry name" value="YceI"/>
    <property type="match status" value="1"/>
</dbReference>